<evidence type="ECO:0000256" key="1">
    <source>
        <dbReference type="ARBA" id="ARBA00008210"/>
    </source>
</evidence>
<reference evidence="4" key="1">
    <citation type="journal article" date="2003" name="Plant Sci.">
        <title>Molecular cloning, characterization and gene expression of a water deficiency and chilling induced proteinase inhibitor I gene family from sweet potato (Ipomoea batatas Lam.) leaves.</title>
        <authorList>
            <person name="Huang Y.-C."/>
            <person name="Wang H.-Y."/>
            <person name="Chen S.-F."/>
            <person name="Yeh K.-W."/>
        </authorList>
    </citation>
    <scope>NUCLEOTIDE SEQUENCE</scope>
    <source>
        <tissue evidence="4">Leaf</tissue>
    </source>
</reference>
<dbReference type="SUPFAM" id="SSF54654">
    <property type="entry name" value="CI-2 family of serine protease inhibitors"/>
    <property type="match status" value="1"/>
</dbReference>
<dbReference type="Pfam" id="PF00280">
    <property type="entry name" value="potato_inhibit"/>
    <property type="match status" value="1"/>
</dbReference>
<dbReference type="PANTHER" id="PTHR33091:SF29">
    <property type="entry name" value="SUBTILISIN INHIBITOR 1"/>
    <property type="match status" value="1"/>
</dbReference>
<dbReference type="InterPro" id="IPR036354">
    <property type="entry name" value="Prot_inh_pot1_sf"/>
</dbReference>
<dbReference type="InterPro" id="IPR000864">
    <property type="entry name" value="Prot_inh_pot1"/>
</dbReference>
<comment type="similarity">
    <text evidence="1">Belongs to the protease inhibitor I13 (potato type I serine protease inhibitor) family.</text>
</comment>
<sequence>MQRITDGKTSSWPELVGVDAFLAKSTIEKENSDLFVVFLFQGCPESREYIFDRVRLIVDCSNVVIRTPSIG</sequence>
<dbReference type="PANTHER" id="PTHR33091">
    <property type="entry name" value="PROTEIN, PUTATIVE, EXPRESSED-RELATED"/>
    <property type="match status" value="1"/>
</dbReference>
<organism evidence="4">
    <name type="scientific">Ipomoea batatas</name>
    <name type="common">Sweet potato</name>
    <name type="synonym">Convolvulus batatas</name>
    <dbReference type="NCBI Taxonomy" id="4120"/>
    <lineage>
        <taxon>Eukaryota</taxon>
        <taxon>Viridiplantae</taxon>
        <taxon>Streptophyta</taxon>
        <taxon>Embryophyta</taxon>
        <taxon>Tracheophyta</taxon>
        <taxon>Spermatophyta</taxon>
        <taxon>Magnoliopsida</taxon>
        <taxon>eudicotyledons</taxon>
        <taxon>Gunneridae</taxon>
        <taxon>Pentapetalae</taxon>
        <taxon>asterids</taxon>
        <taxon>lamiids</taxon>
        <taxon>Solanales</taxon>
        <taxon>Convolvulaceae</taxon>
        <taxon>Ipomoeeae</taxon>
        <taxon>Ipomoea</taxon>
    </lineage>
</organism>
<protein>
    <submittedName>
        <fullName evidence="4">Proteinase inhibitor SPLTI-1</fullName>
    </submittedName>
</protein>
<keyword evidence="3" id="KW-0722">Serine protease inhibitor</keyword>
<dbReference type="Gene3D" id="3.30.10.10">
    <property type="entry name" value="Trypsin Inhibitor V, subunit A"/>
    <property type="match status" value="1"/>
</dbReference>
<keyword evidence="2" id="KW-0646">Protease inhibitor</keyword>
<dbReference type="EMBL" id="AF330701">
    <property type="protein sequence ID" value="AAK72905.1"/>
    <property type="molecule type" value="Genomic_DNA"/>
</dbReference>
<accession>Q93XD7</accession>
<dbReference type="AlphaFoldDB" id="Q93XD7"/>
<proteinExistence type="inferred from homology"/>
<dbReference type="GO" id="GO:0004867">
    <property type="term" value="F:serine-type endopeptidase inhibitor activity"/>
    <property type="evidence" value="ECO:0007669"/>
    <property type="project" value="UniProtKB-KW"/>
</dbReference>
<dbReference type="PROSITE" id="PS00285">
    <property type="entry name" value="POTATO_INHIBITOR"/>
    <property type="match status" value="1"/>
</dbReference>
<evidence type="ECO:0000313" key="4">
    <source>
        <dbReference type="EMBL" id="AAK72905.1"/>
    </source>
</evidence>
<evidence type="ECO:0000256" key="2">
    <source>
        <dbReference type="ARBA" id="ARBA00022690"/>
    </source>
</evidence>
<name>Q93XD7_IPOBA</name>
<dbReference type="GO" id="GO:0009611">
    <property type="term" value="P:response to wounding"/>
    <property type="evidence" value="ECO:0007669"/>
    <property type="project" value="InterPro"/>
</dbReference>
<evidence type="ECO:0000256" key="3">
    <source>
        <dbReference type="ARBA" id="ARBA00022900"/>
    </source>
</evidence>